<comment type="similarity">
    <text evidence="3 12 15">Belongs to the phosphoglycerate kinase family.</text>
</comment>
<evidence type="ECO:0000256" key="14">
    <source>
        <dbReference type="PIRSR" id="PIRSR000724-2"/>
    </source>
</evidence>
<comment type="caution">
    <text evidence="16">The sequence shown here is derived from an EMBL/GenBank/DDBJ whole genome shotgun (WGS) entry which is preliminary data.</text>
</comment>
<reference evidence="16 17" key="1">
    <citation type="submission" date="2019-03" db="EMBL/GenBank/DDBJ databases">
        <title>Flavobacterium AR-3-4 sp. nov. isolated from arctic soil.</title>
        <authorList>
            <person name="Chaudhary D.K."/>
        </authorList>
    </citation>
    <scope>NUCLEOTIDE SEQUENCE [LARGE SCALE GENOMIC DNA]</scope>
    <source>
        <strain evidence="16 17">AR-3-4</strain>
    </source>
</reference>
<dbReference type="GO" id="GO:0043531">
    <property type="term" value="F:ADP binding"/>
    <property type="evidence" value="ECO:0007669"/>
    <property type="project" value="TreeGrafter"/>
</dbReference>
<dbReference type="InterPro" id="IPR036043">
    <property type="entry name" value="Phosphoglycerate_kinase_sf"/>
</dbReference>
<feature type="binding site" evidence="12">
    <location>
        <position position="292"/>
    </location>
    <ligand>
        <name>ATP</name>
        <dbReference type="ChEBI" id="CHEBI:30616"/>
    </ligand>
</feature>
<evidence type="ECO:0000256" key="5">
    <source>
        <dbReference type="ARBA" id="ARBA00013061"/>
    </source>
</evidence>
<gene>
    <name evidence="12" type="primary">pgk</name>
    <name evidence="16" type="ORF">E0F76_02850</name>
</gene>
<proteinExistence type="inferred from homology"/>
<dbReference type="FunFam" id="3.40.50.1260:FF:000006">
    <property type="entry name" value="Phosphoglycerate kinase"/>
    <property type="match status" value="1"/>
</dbReference>
<dbReference type="HAMAP" id="MF_00145">
    <property type="entry name" value="Phosphoglyc_kinase"/>
    <property type="match status" value="1"/>
</dbReference>
<dbReference type="SUPFAM" id="SSF53748">
    <property type="entry name" value="Phosphoglycerate kinase"/>
    <property type="match status" value="1"/>
</dbReference>
<name>A0A4V2Z059_9FLAO</name>
<feature type="binding site" evidence="12 13">
    <location>
        <begin position="58"/>
        <end position="61"/>
    </location>
    <ligand>
        <name>substrate</name>
    </ligand>
</feature>
<dbReference type="InterPro" id="IPR015824">
    <property type="entry name" value="Phosphoglycerate_kinase_N"/>
</dbReference>
<feature type="binding site" evidence="12">
    <location>
        <position position="116"/>
    </location>
    <ligand>
        <name>substrate</name>
    </ligand>
</feature>
<dbReference type="Pfam" id="PF00162">
    <property type="entry name" value="PGK"/>
    <property type="match status" value="1"/>
</dbReference>
<evidence type="ECO:0000256" key="11">
    <source>
        <dbReference type="ARBA" id="ARBA00023152"/>
    </source>
</evidence>
<keyword evidence="7 12" id="KW-0808">Transferase</keyword>
<keyword evidence="9 12" id="KW-0418">Kinase</keyword>
<comment type="subcellular location">
    <subcellularLocation>
        <location evidence="12">Cytoplasm</location>
    </subcellularLocation>
</comment>
<sequence>MKTINDFNFKNKKAIIRVDFNVPLDENFNVTDATRIEAAKQTIDKILADGGSVILMSHLGRPKGVEEKYSLKHILKTASDILEVPVQFASNCVGVEAKTASDQLQAGQVLLLENLRFHAEEEAGDMAFAKELASLGDIYVNDAFGTAHRAHASTTIIAQFFPTEKCFGLLLAKEIESLNKVLKDSKKPVTAILGGSKVSSKITVIENILDKVDHMIIGGGMTFTFVKALGGKVGNSICEDDKQELALEILRLAKEKGVQIHIPVDVVAADDFSATANTQIVDVREIPDGWEGLDAGPKSLANFKKVILESKTILWNGPLGVFEIDKFANGTIELGNFIAEATANGAFSLVGGGDSVAAVKQFGFEHKVSYVSTGGGAMLEMLEGRVLPGIAAILE</sequence>
<evidence type="ECO:0000313" key="17">
    <source>
        <dbReference type="Proteomes" id="UP000295479"/>
    </source>
</evidence>
<feature type="binding site" evidence="12">
    <location>
        <position position="149"/>
    </location>
    <ligand>
        <name>substrate</name>
    </ligand>
</feature>
<evidence type="ECO:0000256" key="4">
    <source>
        <dbReference type="ARBA" id="ARBA00011245"/>
    </source>
</evidence>
<evidence type="ECO:0000256" key="12">
    <source>
        <dbReference type="HAMAP-Rule" id="MF_00145"/>
    </source>
</evidence>
<feature type="binding site" evidence="12 13">
    <location>
        <begin position="19"/>
        <end position="21"/>
    </location>
    <ligand>
        <name>substrate</name>
    </ligand>
</feature>
<keyword evidence="11 12" id="KW-0324">Glycolysis</keyword>
<dbReference type="GO" id="GO:0005524">
    <property type="term" value="F:ATP binding"/>
    <property type="evidence" value="ECO:0007669"/>
    <property type="project" value="UniProtKB-KW"/>
</dbReference>
<organism evidence="16 17">
    <name type="scientific">Flavobacterium cellulosilyticum</name>
    <dbReference type="NCBI Taxonomy" id="2541731"/>
    <lineage>
        <taxon>Bacteria</taxon>
        <taxon>Pseudomonadati</taxon>
        <taxon>Bacteroidota</taxon>
        <taxon>Flavobacteriia</taxon>
        <taxon>Flavobacteriales</taxon>
        <taxon>Flavobacteriaceae</taxon>
        <taxon>Flavobacterium</taxon>
    </lineage>
</organism>
<dbReference type="GO" id="GO:0006096">
    <property type="term" value="P:glycolytic process"/>
    <property type="evidence" value="ECO:0007669"/>
    <property type="project" value="UniProtKB-UniRule"/>
</dbReference>
<feature type="binding site" evidence="12 14">
    <location>
        <position position="201"/>
    </location>
    <ligand>
        <name>ATP</name>
        <dbReference type="ChEBI" id="CHEBI:30616"/>
    </ligand>
</feature>
<dbReference type="PANTHER" id="PTHR11406">
    <property type="entry name" value="PHOSPHOGLYCERATE KINASE"/>
    <property type="match status" value="1"/>
</dbReference>
<dbReference type="AlphaFoldDB" id="A0A4V2Z059"/>
<dbReference type="PANTHER" id="PTHR11406:SF23">
    <property type="entry name" value="PHOSPHOGLYCERATE KINASE 1, CHLOROPLASTIC-RELATED"/>
    <property type="match status" value="1"/>
</dbReference>
<evidence type="ECO:0000256" key="15">
    <source>
        <dbReference type="RuleBase" id="RU000532"/>
    </source>
</evidence>
<dbReference type="PRINTS" id="PR00477">
    <property type="entry name" value="PHGLYCKINASE"/>
</dbReference>
<dbReference type="OrthoDB" id="9808460at2"/>
<evidence type="ECO:0000256" key="8">
    <source>
        <dbReference type="ARBA" id="ARBA00022741"/>
    </source>
</evidence>
<feature type="binding site" evidence="12 14">
    <location>
        <position position="323"/>
    </location>
    <ligand>
        <name>ATP</name>
        <dbReference type="ChEBI" id="CHEBI:30616"/>
    </ligand>
</feature>
<dbReference type="GO" id="GO:0006094">
    <property type="term" value="P:gluconeogenesis"/>
    <property type="evidence" value="ECO:0007669"/>
    <property type="project" value="TreeGrafter"/>
</dbReference>
<feature type="binding site" evidence="12 14">
    <location>
        <begin position="352"/>
        <end position="355"/>
    </location>
    <ligand>
        <name>ATP</name>
        <dbReference type="ChEBI" id="CHEBI:30616"/>
    </ligand>
</feature>
<keyword evidence="17" id="KW-1185">Reference proteome</keyword>
<dbReference type="GO" id="GO:0004618">
    <property type="term" value="F:phosphoglycerate kinase activity"/>
    <property type="evidence" value="ECO:0007669"/>
    <property type="project" value="UniProtKB-UniRule"/>
</dbReference>
<dbReference type="FunFam" id="3.40.50.1260:FF:000003">
    <property type="entry name" value="Phosphoglycerate kinase"/>
    <property type="match status" value="1"/>
</dbReference>
<comment type="subunit">
    <text evidence="4 12">Monomer.</text>
</comment>
<dbReference type="Proteomes" id="UP000295479">
    <property type="component" value="Unassembled WGS sequence"/>
</dbReference>
<comment type="catalytic activity">
    <reaction evidence="1 12 15">
        <text>(2R)-3-phosphoglycerate + ATP = (2R)-3-phospho-glyceroyl phosphate + ADP</text>
        <dbReference type="Rhea" id="RHEA:14801"/>
        <dbReference type="ChEBI" id="CHEBI:30616"/>
        <dbReference type="ChEBI" id="CHEBI:57604"/>
        <dbReference type="ChEBI" id="CHEBI:58272"/>
        <dbReference type="ChEBI" id="CHEBI:456216"/>
        <dbReference type="EC" id="2.7.2.3"/>
    </reaction>
</comment>
<evidence type="ECO:0000256" key="3">
    <source>
        <dbReference type="ARBA" id="ARBA00008982"/>
    </source>
</evidence>
<feature type="binding site" evidence="12">
    <location>
        <position position="35"/>
    </location>
    <ligand>
        <name>substrate</name>
    </ligand>
</feature>
<dbReference type="InterPro" id="IPR001576">
    <property type="entry name" value="Phosphoglycerate_kinase"/>
</dbReference>
<dbReference type="EC" id="2.7.2.3" evidence="5 12"/>
<dbReference type="RefSeq" id="WP_132001044.1">
    <property type="nucleotide sequence ID" value="NZ_SMFK01000001.1"/>
</dbReference>
<feature type="binding site" evidence="13">
    <location>
        <position position="35"/>
    </location>
    <ligand>
        <name>(2R)-3-phosphoglycerate</name>
        <dbReference type="ChEBI" id="CHEBI:58272"/>
    </ligand>
</feature>
<dbReference type="CDD" id="cd00318">
    <property type="entry name" value="Phosphoglycerate_kinase"/>
    <property type="match status" value="1"/>
</dbReference>
<evidence type="ECO:0000256" key="7">
    <source>
        <dbReference type="ARBA" id="ARBA00022679"/>
    </source>
</evidence>
<evidence type="ECO:0000256" key="1">
    <source>
        <dbReference type="ARBA" id="ARBA00000642"/>
    </source>
</evidence>
<dbReference type="Gene3D" id="3.40.50.1260">
    <property type="entry name" value="Phosphoglycerate kinase, N-terminal domain"/>
    <property type="match status" value="2"/>
</dbReference>
<evidence type="ECO:0000256" key="10">
    <source>
        <dbReference type="ARBA" id="ARBA00022840"/>
    </source>
</evidence>
<accession>A0A4V2Z059</accession>
<evidence type="ECO:0000256" key="2">
    <source>
        <dbReference type="ARBA" id="ARBA00004838"/>
    </source>
</evidence>
<feature type="binding site" evidence="13">
    <location>
        <position position="149"/>
    </location>
    <ligand>
        <name>(2R)-3-phosphoglycerate</name>
        <dbReference type="ChEBI" id="CHEBI:58272"/>
    </ligand>
</feature>
<evidence type="ECO:0000256" key="9">
    <source>
        <dbReference type="ARBA" id="ARBA00022777"/>
    </source>
</evidence>
<evidence type="ECO:0000256" key="6">
    <source>
        <dbReference type="ARBA" id="ARBA00016471"/>
    </source>
</evidence>
<feature type="binding site" evidence="13">
    <location>
        <position position="116"/>
    </location>
    <ligand>
        <name>(2R)-3-phosphoglycerate</name>
        <dbReference type="ChEBI" id="CHEBI:58272"/>
    </ligand>
</feature>
<keyword evidence="8 12" id="KW-0547">Nucleotide-binding</keyword>
<dbReference type="UniPathway" id="UPA00109">
    <property type="reaction ID" value="UER00185"/>
</dbReference>
<keyword evidence="12" id="KW-0963">Cytoplasm</keyword>
<comment type="pathway">
    <text evidence="2 12">Carbohydrate degradation; glycolysis; pyruvate from D-glyceraldehyde 3-phosphate: step 2/5.</text>
</comment>
<evidence type="ECO:0000313" key="16">
    <source>
        <dbReference type="EMBL" id="TDD99677.1"/>
    </source>
</evidence>
<keyword evidence="10 12" id="KW-0067">ATP-binding</keyword>
<dbReference type="GO" id="GO:0005829">
    <property type="term" value="C:cytosol"/>
    <property type="evidence" value="ECO:0007669"/>
    <property type="project" value="TreeGrafter"/>
</dbReference>
<evidence type="ECO:0000256" key="13">
    <source>
        <dbReference type="PIRSR" id="PIRSR000724-1"/>
    </source>
</evidence>
<dbReference type="PIRSF" id="PIRSF000724">
    <property type="entry name" value="Pgk"/>
    <property type="match status" value="1"/>
</dbReference>
<dbReference type="EMBL" id="SMFK01000001">
    <property type="protein sequence ID" value="TDD99677.1"/>
    <property type="molecule type" value="Genomic_DNA"/>
</dbReference>
<protein>
    <recommendedName>
        <fullName evidence="6 12">Phosphoglycerate kinase</fullName>
        <ecNumber evidence="5 12">2.7.2.3</ecNumber>
    </recommendedName>
</protein>